<sequence>LKSKVLSHMRMLQKRPDRVAKYFRHPKISYAA</sequence>
<dbReference type="EMBL" id="UOFL01000099">
    <property type="protein sequence ID" value="VAW76111.1"/>
    <property type="molecule type" value="Genomic_DNA"/>
</dbReference>
<gene>
    <name evidence="1" type="ORF">MNBD_GAMMA12-3294</name>
</gene>
<reference evidence="1" key="1">
    <citation type="submission" date="2018-06" db="EMBL/GenBank/DDBJ databases">
        <authorList>
            <person name="Zhirakovskaya E."/>
        </authorList>
    </citation>
    <scope>NUCLEOTIDE SEQUENCE</scope>
</reference>
<feature type="non-terminal residue" evidence="1">
    <location>
        <position position="1"/>
    </location>
</feature>
<evidence type="ECO:0000313" key="1">
    <source>
        <dbReference type="EMBL" id="VAW76111.1"/>
    </source>
</evidence>
<proteinExistence type="predicted"/>
<name>A0A3B0Y932_9ZZZZ</name>
<evidence type="ECO:0008006" key="2">
    <source>
        <dbReference type="Google" id="ProtNLM"/>
    </source>
</evidence>
<organism evidence="1">
    <name type="scientific">hydrothermal vent metagenome</name>
    <dbReference type="NCBI Taxonomy" id="652676"/>
    <lineage>
        <taxon>unclassified sequences</taxon>
        <taxon>metagenomes</taxon>
        <taxon>ecological metagenomes</taxon>
    </lineage>
</organism>
<accession>A0A3B0Y932</accession>
<protein>
    <recommendedName>
        <fullName evidence="2">IS630 family transposase</fullName>
    </recommendedName>
</protein>
<dbReference type="AlphaFoldDB" id="A0A3B0Y932"/>